<gene>
    <name evidence="2" type="ORF">IPOD504_LOCUS15442</name>
</gene>
<dbReference type="Proteomes" id="UP000837857">
    <property type="component" value="Chromosome 7"/>
</dbReference>
<feature type="region of interest" description="Disordered" evidence="1">
    <location>
        <begin position="52"/>
        <end position="78"/>
    </location>
</feature>
<keyword evidence="3" id="KW-1185">Reference proteome</keyword>
<evidence type="ECO:0000256" key="1">
    <source>
        <dbReference type="SAM" id="MobiDB-lite"/>
    </source>
</evidence>
<name>A0ABN8J372_9NEOP</name>
<accession>A0ABN8J372</accession>
<sequence>MASVMNPNSYVYQECIAVAGRGPSRAGPPGRLCPPQRRWANKAVDKDVRLCATSERRVSPPPPPTPLSSPRRPPGPCR</sequence>
<evidence type="ECO:0000313" key="3">
    <source>
        <dbReference type="Proteomes" id="UP000837857"/>
    </source>
</evidence>
<evidence type="ECO:0000313" key="2">
    <source>
        <dbReference type="EMBL" id="CAH2073014.1"/>
    </source>
</evidence>
<proteinExistence type="predicted"/>
<organism evidence="2 3">
    <name type="scientific">Iphiclides podalirius</name>
    <name type="common">scarce swallowtail</name>
    <dbReference type="NCBI Taxonomy" id="110791"/>
    <lineage>
        <taxon>Eukaryota</taxon>
        <taxon>Metazoa</taxon>
        <taxon>Ecdysozoa</taxon>
        <taxon>Arthropoda</taxon>
        <taxon>Hexapoda</taxon>
        <taxon>Insecta</taxon>
        <taxon>Pterygota</taxon>
        <taxon>Neoptera</taxon>
        <taxon>Endopterygota</taxon>
        <taxon>Lepidoptera</taxon>
        <taxon>Glossata</taxon>
        <taxon>Ditrysia</taxon>
        <taxon>Papilionoidea</taxon>
        <taxon>Papilionidae</taxon>
        <taxon>Papilioninae</taxon>
        <taxon>Iphiclides</taxon>
    </lineage>
</organism>
<reference evidence="2" key="1">
    <citation type="submission" date="2022-03" db="EMBL/GenBank/DDBJ databases">
        <authorList>
            <person name="Martin H S."/>
        </authorList>
    </citation>
    <scope>NUCLEOTIDE SEQUENCE</scope>
</reference>
<protein>
    <submittedName>
        <fullName evidence="2">Uncharacterized protein</fullName>
    </submittedName>
</protein>
<feature type="non-terminal residue" evidence="2">
    <location>
        <position position="78"/>
    </location>
</feature>
<dbReference type="EMBL" id="OW152819">
    <property type="protein sequence ID" value="CAH2073014.1"/>
    <property type="molecule type" value="Genomic_DNA"/>
</dbReference>
<feature type="compositionally biased region" description="Pro residues" evidence="1">
    <location>
        <begin position="59"/>
        <end position="78"/>
    </location>
</feature>